<keyword evidence="3" id="KW-0998">Cell outer membrane</keyword>
<sequence>MGKRFSRTLPVAHTLVGSLLAGASFTAVAQGQVMSAEALDWQAWEQGEAAGQLCRGRYVMPSYRLPPADNPEALSLEASDVDYAADGEALLRGDVVLRRGNEELEAERIFLPADRQQVDAEGNIALRDGLSLIRGDQAMLRLNEDRATLGNSQFVLYEQHLRGQAGQLEQTGESQYRLQDASFTTCDPGANTWQLVSSDIRLDQASGFGTARHARLHVKDVPIFYWPWLRFPIDDRRHTGLLAPSIGFSADGFDYAQPFYWNIAPNHDATITPRWMTDRGLLLNGEYRYLFSESEGIIEGGYLNSDDGGSGGDANRFEGDDRWYIDAQHAGRVSERSNYQLRYGAASDGRYFDDFGGEFGNNDRTSMERLAQLDYRGERWQLDARAQGYQRLEDPLSDPDKPFYRLPSLTANSNWNLGNGLYSEWRSNATYFWRDVDERLVPEREAAIGSRIHLTPAFGWRYEQPWGYVEPRTELWNTAYQLDYGERVTDRDDSPTRSTAISSIDSGLIFERELELAGRGYRQTLEPRLNYAYVPRTDQSELPEFDSRERAFSWDQLWSPHRFSGADRVGDLNRLSYGVQSRLMEDASGRDRLAFGIGQSAYFDDRRIDSDGDPDTLPDRPEDNPNVNPESRYQATRNRSPLVSRLDWQINDRWSSGYEWLYDDQRQQTERSSVDVRYRHPEGHVVNLGYRWEIEGFDPGVLPDDDGFRDYSREEWDLSFAWKASTSIDLIGRYLHDQTNDRALEQLAGVQWNNCCYGLQLVWREWIDDADTARIDDDFNDRGLFLRFVFRGLGGVGQEADSYFEQTIPGYRPTAL</sequence>
<dbReference type="AlphaFoldDB" id="A0A0F9YX69"/>
<dbReference type="InterPro" id="IPR007543">
    <property type="entry name" value="LptD_C"/>
</dbReference>
<dbReference type="InterPro" id="IPR020889">
    <property type="entry name" value="LipoPS_assembly_LptD"/>
</dbReference>
<dbReference type="GO" id="GO:0015920">
    <property type="term" value="P:lipopolysaccharide transport"/>
    <property type="evidence" value="ECO:0007669"/>
    <property type="project" value="InterPro"/>
</dbReference>
<dbReference type="GO" id="GO:1990351">
    <property type="term" value="C:transporter complex"/>
    <property type="evidence" value="ECO:0007669"/>
    <property type="project" value="TreeGrafter"/>
</dbReference>
<feature type="domain" description="LptD C-terminal" evidence="6">
    <location>
        <begin position="321"/>
        <end position="724"/>
    </location>
</feature>
<feature type="compositionally biased region" description="Polar residues" evidence="4">
    <location>
        <begin position="625"/>
        <end position="638"/>
    </location>
</feature>
<dbReference type="PANTHER" id="PTHR30189:SF1">
    <property type="entry name" value="LPS-ASSEMBLY PROTEIN LPTD"/>
    <property type="match status" value="1"/>
</dbReference>
<keyword evidence="1" id="KW-0732">Signal</keyword>
<dbReference type="Pfam" id="PF04453">
    <property type="entry name" value="LptD"/>
    <property type="match status" value="1"/>
</dbReference>
<dbReference type="InterPro" id="IPR050218">
    <property type="entry name" value="LptD"/>
</dbReference>
<reference evidence="7" key="1">
    <citation type="journal article" date="2015" name="Nature">
        <title>Complex archaea that bridge the gap between prokaryotes and eukaryotes.</title>
        <authorList>
            <person name="Spang A."/>
            <person name="Saw J.H."/>
            <person name="Jorgensen S.L."/>
            <person name="Zaremba-Niedzwiedzka K."/>
            <person name="Martijn J."/>
            <person name="Lind A.E."/>
            <person name="van Eijk R."/>
            <person name="Schleper C."/>
            <person name="Guy L."/>
            <person name="Ettema T.J."/>
        </authorList>
    </citation>
    <scope>NUCLEOTIDE SEQUENCE</scope>
</reference>
<keyword evidence="2" id="KW-0472">Membrane</keyword>
<evidence type="ECO:0000256" key="1">
    <source>
        <dbReference type="ARBA" id="ARBA00022729"/>
    </source>
</evidence>
<organism evidence="7">
    <name type="scientific">marine sediment metagenome</name>
    <dbReference type="NCBI Taxonomy" id="412755"/>
    <lineage>
        <taxon>unclassified sequences</taxon>
        <taxon>metagenomes</taxon>
        <taxon>ecological metagenomes</taxon>
    </lineage>
</organism>
<evidence type="ECO:0000259" key="5">
    <source>
        <dbReference type="Pfam" id="PF03968"/>
    </source>
</evidence>
<feature type="domain" description="Organic solvent tolerance-like N-terminal" evidence="5">
    <location>
        <begin position="85"/>
        <end position="207"/>
    </location>
</feature>
<protein>
    <recommendedName>
        <fullName evidence="8">LptD C-terminal domain-containing protein</fullName>
    </recommendedName>
</protein>
<dbReference type="GO" id="GO:0043165">
    <property type="term" value="P:Gram-negative-bacterium-type cell outer membrane assembly"/>
    <property type="evidence" value="ECO:0007669"/>
    <property type="project" value="InterPro"/>
</dbReference>
<dbReference type="Pfam" id="PF03968">
    <property type="entry name" value="LptD_N"/>
    <property type="match status" value="1"/>
</dbReference>
<dbReference type="PANTHER" id="PTHR30189">
    <property type="entry name" value="LPS-ASSEMBLY PROTEIN"/>
    <property type="match status" value="1"/>
</dbReference>
<gene>
    <name evidence="7" type="ORF">LCGC14_0037160</name>
</gene>
<evidence type="ECO:0000313" key="7">
    <source>
        <dbReference type="EMBL" id="KKO09374.1"/>
    </source>
</evidence>
<comment type="caution">
    <text evidence="7">The sequence shown here is derived from an EMBL/GenBank/DDBJ whole genome shotgun (WGS) entry which is preliminary data.</text>
</comment>
<evidence type="ECO:0000256" key="3">
    <source>
        <dbReference type="ARBA" id="ARBA00023237"/>
    </source>
</evidence>
<feature type="region of interest" description="Disordered" evidence="4">
    <location>
        <begin position="605"/>
        <end position="638"/>
    </location>
</feature>
<dbReference type="InterPro" id="IPR005653">
    <property type="entry name" value="OstA-like_N"/>
</dbReference>
<proteinExistence type="inferred from homology"/>
<evidence type="ECO:0000259" key="6">
    <source>
        <dbReference type="Pfam" id="PF04453"/>
    </source>
</evidence>
<evidence type="ECO:0008006" key="8">
    <source>
        <dbReference type="Google" id="ProtNLM"/>
    </source>
</evidence>
<evidence type="ECO:0000256" key="4">
    <source>
        <dbReference type="SAM" id="MobiDB-lite"/>
    </source>
</evidence>
<dbReference type="HAMAP" id="MF_01411">
    <property type="entry name" value="LPS_assembly_LptD"/>
    <property type="match status" value="1"/>
</dbReference>
<dbReference type="EMBL" id="LAZR01000007">
    <property type="protein sequence ID" value="KKO09374.1"/>
    <property type="molecule type" value="Genomic_DNA"/>
</dbReference>
<accession>A0A0F9YX69</accession>
<evidence type="ECO:0000256" key="2">
    <source>
        <dbReference type="ARBA" id="ARBA00023136"/>
    </source>
</evidence>
<name>A0A0F9YX69_9ZZZZ</name>
<dbReference type="GO" id="GO:0009279">
    <property type="term" value="C:cell outer membrane"/>
    <property type="evidence" value="ECO:0007669"/>
    <property type="project" value="InterPro"/>
</dbReference>